<dbReference type="SUPFAM" id="SSF54928">
    <property type="entry name" value="RNA-binding domain, RBD"/>
    <property type="match status" value="2"/>
</dbReference>
<accession>A0A6A6R565</accession>
<keyword evidence="6" id="KW-1185">Reference proteome</keyword>
<evidence type="ECO:0000313" key="5">
    <source>
        <dbReference type="EMBL" id="KAF2498607.1"/>
    </source>
</evidence>
<dbReference type="Gene3D" id="3.30.70.330">
    <property type="match status" value="2"/>
</dbReference>
<protein>
    <recommendedName>
        <fullName evidence="4">RRM domain-containing protein</fullName>
    </recommendedName>
</protein>
<dbReference type="InterPro" id="IPR052462">
    <property type="entry name" value="SLIRP/GR-RBP-like"/>
</dbReference>
<dbReference type="GO" id="GO:0003723">
    <property type="term" value="F:RNA binding"/>
    <property type="evidence" value="ECO:0007669"/>
    <property type="project" value="UniProtKB-UniRule"/>
</dbReference>
<feature type="region of interest" description="Disordered" evidence="3">
    <location>
        <begin position="73"/>
        <end position="101"/>
    </location>
</feature>
<reference evidence="5" key="1">
    <citation type="journal article" date="2020" name="Stud. Mycol.">
        <title>101 Dothideomycetes genomes: a test case for predicting lifestyles and emergence of pathogens.</title>
        <authorList>
            <person name="Haridas S."/>
            <person name="Albert R."/>
            <person name="Binder M."/>
            <person name="Bloem J."/>
            <person name="Labutti K."/>
            <person name="Salamov A."/>
            <person name="Andreopoulos B."/>
            <person name="Baker S."/>
            <person name="Barry K."/>
            <person name="Bills G."/>
            <person name="Bluhm B."/>
            <person name="Cannon C."/>
            <person name="Castanera R."/>
            <person name="Culley D."/>
            <person name="Daum C."/>
            <person name="Ezra D."/>
            <person name="Gonzalez J."/>
            <person name="Henrissat B."/>
            <person name="Kuo A."/>
            <person name="Liang C."/>
            <person name="Lipzen A."/>
            <person name="Lutzoni F."/>
            <person name="Magnuson J."/>
            <person name="Mondo S."/>
            <person name="Nolan M."/>
            <person name="Ohm R."/>
            <person name="Pangilinan J."/>
            <person name="Park H.-J."/>
            <person name="Ramirez L."/>
            <person name="Alfaro M."/>
            <person name="Sun H."/>
            <person name="Tritt A."/>
            <person name="Yoshinaga Y."/>
            <person name="Zwiers L.-H."/>
            <person name="Turgeon B."/>
            <person name="Goodwin S."/>
            <person name="Spatafora J."/>
            <person name="Crous P."/>
            <person name="Grigoriev I."/>
        </authorList>
    </citation>
    <scope>NUCLEOTIDE SEQUENCE</scope>
    <source>
        <strain evidence="5">CBS 269.34</strain>
    </source>
</reference>
<evidence type="ECO:0000259" key="4">
    <source>
        <dbReference type="PROSITE" id="PS50102"/>
    </source>
</evidence>
<dbReference type="PROSITE" id="PS50102">
    <property type="entry name" value="RRM"/>
    <property type="match status" value="2"/>
</dbReference>
<feature type="domain" description="RRM" evidence="4">
    <location>
        <begin position="107"/>
        <end position="185"/>
    </location>
</feature>
<dbReference type="InterPro" id="IPR035979">
    <property type="entry name" value="RBD_domain_sf"/>
</dbReference>
<dbReference type="OrthoDB" id="439808at2759"/>
<evidence type="ECO:0000313" key="6">
    <source>
        <dbReference type="Proteomes" id="UP000799750"/>
    </source>
</evidence>
<dbReference type="SMART" id="SM00360">
    <property type="entry name" value="RRM"/>
    <property type="match status" value="2"/>
</dbReference>
<evidence type="ECO:0000256" key="3">
    <source>
        <dbReference type="SAM" id="MobiDB-lite"/>
    </source>
</evidence>
<dbReference type="InterPro" id="IPR000504">
    <property type="entry name" value="RRM_dom"/>
</dbReference>
<feature type="non-terminal residue" evidence="5">
    <location>
        <position position="187"/>
    </location>
</feature>
<feature type="domain" description="RRM" evidence="4">
    <location>
        <begin position="1"/>
        <end position="79"/>
    </location>
</feature>
<sequence length="187" mass="20388">KNLFVGNLSWNIDEEWLTRHFEEYGEITGARIITDKATGKAKGFGYVEFASGASAKAALEALNGTELDGRNLNVDYSTPRSTENKSFADRSNDRSKRFGDQKGAPANTLFVGNISFEATNDMISEYFSEYGTITRVSLPTDQETGNAKGFGYVDFTTVEEATAALEALNGADIAGRAIRLDYATPRP</sequence>
<evidence type="ECO:0000256" key="1">
    <source>
        <dbReference type="ARBA" id="ARBA00022884"/>
    </source>
</evidence>
<proteinExistence type="predicted"/>
<gene>
    <name evidence="5" type="ORF">BU16DRAFT_425889</name>
</gene>
<dbReference type="InterPro" id="IPR012677">
    <property type="entry name" value="Nucleotide-bd_a/b_plait_sf"/>
</dbReference>
<dbReference type="AlphaFoldDB" id="A0A6A6R565"/>
<feature type="non-terminal residue" evidence="5">
    <location>
        <position position="1"/>
    </location>
</feature>
<dbReference type="EMBL" id="MU004185">
    <property type="protein sequence ID" value="KAF2498607.1"/>
    <property type="molecule type" value="Genomic_DNA"/>
</dbReference>
<dbReference type="PANTHER" id="PTHR48027">
    <property type="entry name" value="HETEROGENEOUS NUCLEAR RIBONUCLEOPROTEIN 87F-RELATED"/>
    <property type="match status" value="1"/>
</dbReference>
<organism evidence="5 6">
    <name type="scientific">Lophium mytilinum</name>
    <dbReference type="NCBI Taxonomy" id="390894"/>
    <lineage>
        <taxon>Eukaryota</taxon>
        <taxon>Fungi</taxon>
        <taxon>Dikarya</taxon>
        <taxon>Ascomycota</taxon>
        <taxon>Pezizomycotina</taxon>
        <taxon>Dothideomycetes</taxon>
        <taxon>Pleosporomycetidae</taxon>
        <taxon>Mytilinidiales</taxon>
        <taxon>Mytilinidiaceae</taxon>
        <taxon>Lophium</taxon>
    </lineage>
</organism>
<dbReference type="Pfam" id="PF00076">
    <property type="entry name" value="RRM_1"/>
    <property type="match status" value="2"/>
</dbReference>
<dbReference type="Proteomes" id="UP000799750">
    <property type="component" value="Unassembled WGS sequence"/>
</dbReference>
<evidence type="ECO:0000256" key="2">
    <source>
        <dbReference type="PROSITE-ProRule" id="PRU00176"/>
    </source>
</evidence>
<keyword evidence="1 2" id="KW-0694">RNA-binding</keyword>
<feature type="compositionally biased region" description="Basic and acidic residues" evidence="3">
    <location>
        <begin position="82"/>
        <end position="100"/>
    </location>
</feature>
<name>A0A6A6R565_9PEZI</name>